<keyword evidence="1" id="KW-0808">Transferase</keyword>
<organism evidence="1 2">
    <name type="scientific">Aspergillus brunneoviolaceus CBS 621.78</name>
    <dbReference type="NCBI Taxonomy" id="1450534"/>
    <lineage>
        <taxon>Eukaryota</taxon>
        <taxon>Fungi</taxon>
        <taxon>Dikarya</taxon>
        <taxon>Ascomycota</taxon>
        <taxon>Pezizomycotina</taxon>
        <taxon>Eurotiomycetes</taxon>
        <taxon>Eurotiomycetidae</taxon>
        <taxon>Eurotiales</taxon>
        <taxon>Aspergillaceae</taxon>
        <taxon>Aspergillus</taxon>
        <taxon>Aspergillus subgen. Circumdati</taxon>
    </lineage>
</organism>
<reference evidence="1" key="1">
    <citation type="submission" date="2018-02" db="EMBL/GenBank/DDBJ databases">
        <title>The genomes of Aspergillus section Nigri reveals drivers in fungal speciation.</title>
        <authorList>
            <consortium name="DOE Joint Genome Institute"/>
            <person name="Vesth T.C."/>
            <person name="Nybo J."/>
            <person name="Theobald S."/>
            <person name="Brandl J."/>
            <person name="Frisvad J.C."/>
            <person name="Nielsen K.F."/>
            <person name="Lyhne E.K."/>
            <person name="Kogle M.E."/>
            <person name="Kuo A."/>
            <person name="Riley R."/>
            <person name="Clum A."/>
            <person name="Nolan M."/>
            <person name="Lipzen A."/>
            <person name="Salamov A."/>
            <person name="Henrissat B."/>
            <person name="Wiebenga A."/>
            <person name="De vries R.P."/>
            <person name="Grigoriev I.V."/>
            <person name="Mortensen U.H."/>
            <person name="Andersen M.R."/>
            <person name="Baker S.E."/>
        </authorList>
    </citation>
    <scope>NUCLEOTIDE SEQUENCE</scope>
    <source>
        <strain evidence="1">CBS 621.78</strain>
    </source>
</reference>
<gene>
    <name evidence="1" type="ORF">BO95DRAFT_495497</name>
</gene>
<proteinExistence type="predicted"/>
<evidence type="ECO:0000313" key="2">
    <source>
        <dbReference type="Proteomes" id="UP000249057"/>
    </source>
</evidence>
<protein>
    <submittedName>
        <fullName evidence="1">PLP-dependent transferase</fullName>
    </submittedName>
</protein>
<name>A0ACD1GA97_9EURO</name>
<evidence type="ECO:0000313" key="1">
    <source>
        <dbReference type="EMBL" id="RAH46161.1"/>
    </source>
</evidence>
<dbReference type="EMBL" id="KZ825339">
    <property type="protein sequence ID" value="RAH46161.1"/>
    <property type="molecule type" value="Genomic_DNA"/>
</dbReference>
<dbReference type="Proteomes" id="UP000249057">
    <property type="component" value="Unassembled WGS sequence"/>
</dbReference>
<sequence>MADAPPVLAHAERGEDQITNQNVINNYFIGPRAANMPDFRANINTILDELLETRLDYYPEDHSQKFITKEVRRSPEFQKVRDNFGDVVRKVAQLLGEHSVPFWSPRYEAHMCTDLTMPSLLGYFMTMLYNPNNVALEASPMTTVAELLVGQQLGELFGYKTPLTEDPHRERQNEPMSWGHITCDGTVANLESIWVARNLKFYPLALHQAIVNGNLNFIADRFEVENCRGGTEKFARLATWDLLNLKPKTVLDLPDRLYREFGISSDYLKNALEPYNIQSAGLLHEETDETHHFYRSLKAMKFIVSKTNHYSWPKGLAIAGLGSANLLEVEVDDDAHIDLAQLRATLNECLENEIPVYAVVAVIGSTEEGAVDRLSEIVRIRNEMQENGLSFLVHADAAWGGYFATMLRRGLRGPERGDADRGAVPALTLRKETETDLLALRHADSITVDPHKAGYIPYPAGSLVYRDGRMRYLVTWSSPYLSQGSAENIGVYGVEGSKPGAAAMSTWLSNQTIGLDPDGYGKLLGQASFTSSRLSVRYAVHSDFRQENRKDFICVPFNRLPREQEGHAFNSPEVEADRDLIRMRILGQQNEALLQDPVAMNLLRQLGSDTNINAFALNFYVDEAKTTLNTDIEEANYLMKRVVDRLSITGVDTDPTKIPVYLTSTKFEPKHYGACAKTFMRRLGLTEVDEDLFVLRNVVMSPFPTKHYFIGTLWDEFERVVNEEVQQVRKRNDPAAHKAQFLLQGIEESGKTFLVLQTSFHTATLRQQLIVRATLSPDLEQKYRDCKNQSPETSLLLVSQDVINLQQGIRDLPHTDLTFNAEIYAKVDYLRQHENPDLYVPYLFSPSRNQIPILTSHSRDVRALSTGEVTITKDDIIKSRPLNVVNRDPQYPKMDTPFYLYGTPAQQHISHVLVRSPNVALSAANVSLSPDPGVEDSISADDLANGLILALAEHPEVAMQPVTGKVSATADVPGDFFFSNGKEFKVNIWRDPHAGDAQGPGLVDGLGEPFWTGTLTLREDLDYDSDWPNKDPAAVAKVDSAHWREELLKIGNVLNAKYRDPAE</sequence>
<accession>A0ACD1GA97</accession>
<keyword evidence="2" id="KW-1185">Reference proteome</keyword>